<dbReference type="SMART" id="SM00829">
    <property type="entry name" value="PKS_ER"/>
    <property type="match status" value="1"/>
</dbReference>
<evidence type="ECO:0000313" key="4">
    <source>
        <dbReference type="Proteomes" id="UP001374803"/>
    </source>
</evidence>
<dbReference type="Gene3D" id="3.40.50.720">
    <property type="entry name" value="NAD(P)-binding Rossmann-like Domain"/>
    <property type="match status" value="1"/>
</dbReference>
<evidence type="ECO:0000256" key="1">
    <source>
        <dbReference type="ARBA" id="ARBA00022857"/>
    </source>
</evidence>
<dbReference type="PANTHER" id="PTHR44154">
    <property type="entry name" value="QUINONE OXIDOREDUCTASE"/>
    <property type="match status" value="1"/>
</dbReference>
<reference evidence="3" key="1">
    <citation type="submission" date="2021-12" db="EMBL/GenBank/DDBJ databases">
        <title>Discovery of the Pendulisporaceae a myxobacterial family with distinct sporulation behavior and unique specialized metabolism.</title>
        <authorList>
            <person name="Garcia R."/>
            <person name="Popoff A."/>
            <person name="Bader C.D."/>
            <person name="Loehr J."/>
            <person name="Walesch S."/>
            <person name="Walt C."/>
            <person name="Boldt J."/>
            <person name="Bunk B."/>
            <person name="Haeckl F.J.F.P.J."/>
            <person name="Gunesch A.P."/>
            <person name="Birkelbach J."/>
            <person name="Nuebel U."/>
            <person name="Pietschmann T."/>
            <person name="Bach T."/>
            <person name="Mueller R."/>
        </authorList>
    </citation>
    <scope>NUCLEOTIDE SEQUENCE</scope>
    <source>
        <strain evidence="3">MSr11367</strain>
    </source>
</reference>
<dbReference type="InterPro" id="IPR013154">
    <property type="entry name" value="ADH-like_N"/>
</dbReference>
<feature type="domain" description="Enoyl reductase (ER)" evidence="2">
    <location>
        <begin position="18"/>
        <end position="320"/>
    </location>
</feature>
<dbReference type="Pfam" id="PF00107">
    <property type="entry name" value="ADH_zinc_N"/>
    <property type="match status" value="1"/>
</dbReference>
<dbReference type="SUPFAM" id="SSF50129">
    <property type="entry name" value="GroES-like"/>
    <property type="match status" value="1"/>
</dbReference>
<dbReference type="InterPro" id="IPR036291">
    <property type="entry name" value="NAD(P)-bd_dom_sf"/>
</dbReference>
<dbReference type="InterPro" id="IPR013149">
    <property type="entry name" value="ADH-like_C"/>
</dbReference>
<sequence length="323" mass="33906">MANIKQNTMRAAVIERFGGPELLTLRTLPVPEVGPSDVLIRVEVAGVASWDGVEREGHYDGAFGMPSTFPYVLGWDGAGTVAAVGEQVSRFKEGDRVYAASMPLPRGGFYAEYTVVAAKNVSLIPEKLTIEQAGVVAWDALTALSGLEKLGLKQDQTVMILGASGGIGHMAVQIGKRMGAHVLAVASGDDGVALSSRLGADAVVNGRKDDAGAAARDFAPGGIDAALVTYGGEATDQALTAVRDGGQVSCPYGVMPEPNVRSSVELVRYNGDIGQAATDTLNRLIETGSFEVHVARTFPFEQVADAHRALRTHYLGKLALRVT</sequence>
<dbReference type="Proteomes" id="UP001374803">
    <property type="component" value="Chromosome"/>
</dbReference>
<dbReference type="PANTHER" id="PTHR44154:SF1">
    <property type="entry name" value="QUINONE OXIDOREDUCTASE"/>
    <property type="match status" value="1"/>
</dbReference>
<gene>
    <name evidence="3" type="ORF">LVJ94_25875</name>
</gene>
<dbReference type="Pfam" id="PF08240">
    <property type="entry name" value="ADH_N"/>
    <property type="match status" value="1"/>
</dbReference>
<dbReference type="InterPro" id="IPR051603">
    <property type="entry name" value="Zinc-ADH_QOR/CCCR"/>
</dbReference>
<keyword evidence="1" id="KW-0521">NADP</keyword>
<dbReference type="CDD" id="cd05289">
    <property type="entry name" value="MDR_like_2"/>
    <property type="match status" value="1"/>
</dbReference>
<protein>
    <submittedName>
        <fullName evidence="3">NADP-dependent oxidoreductase</fullName>
    </submittedName>
</protein>
<dbReference type="SUPFAM" id="SSF51735">
    <property type="entry name" value="NAD(P)-binding Rossmann-fold domains"/>
    <property type="match status" value="1"/>
</dbReference>
<dbReference type="Gene3D" id="3.90.180.10">
    <property type="entry name" value="Medium-chain alcohol dehydrogenases, catalytic domain"/>
    <property type="match status" value="1"/>
</dbReference>
<evidence type="ECO:0000259" key="2">
    <source>
        <dbReference type="SMART" id="SM00829"/>
    </source>
</evidence>
<organism evidence="3 4">
    <name type="scientific">Pendulispora rubella</name>
    <dbReference type="NCBI Taxonomy" id="2741070"/>
    <lineage>
        <taxon>Bacteria</taxon>
        <taxon>Pseudomonadati</taxon>
        <taxon>Myxococcota</taxon>
        <taxon>Myxococcia</taxon>
        <taxon>Myxococcales</taxon>
        <taxon>Sorangiineae</taxon>
        <taxon>Pendulisporaceae</taxon>
        <taxon>Pendulispora</taxon>
    </lineage>
</organism>
<evidence type="ECO:0000313" key="3">
    <source>
        <dbReference type="EMBL" id="WXB10643.1"/>
    </source>
</evidence>
<name>A0ABZ2LI68_9BACT</name>
<dbReference type="EMBL" id="CP089983">
    <property type="protein sequence ID" value="WXB10643.1"/>
    <property type="molecule type" value="Genomic_DNA"/>
</dbReference>
<proteinExistence type="predicted"/>
<keyword evidence="4" id="KW-1185">Reference proteome</keyword>
<dbReference type="InterPro" id="IPR011032">
    <property type="entry name" value="GroES-like_sf"/>
</dbReference>
<dbReference type="InterPro" id="IPR020843">
    <property type="entry name" value="ER"/>
</dbReference>
<accession>A0ABZ2LI68</accession>
<dbReference type="RefSeq" id="WP_394840317.1">
    <property type="nucleotide sequence ID" value="NZ_CP089929.1"/>
</dbReference>